<evidence type="ECO:0000256" key="7">
    <source>
        <dbReference type="ARBA" id="ARBA00023130"/>
    </source>
</evidence>
<reference evidence="15" key="2">
    <citation type="submission" date="2025-08" db="UniProtKB">
        <authorList>
            <consortium name="Ensembl"/>
        </authorList>
    </citation>
    <scope>IDENTIFICATION</scope>
</reference>
<evidence type="ECO:0000259" key="14">
    <source>
        <dbReference type="PROSITE" id="PS50262"/>
    </source>
</evidence>
<dbReference type="OMA" id="LGVCHPL"/>
<dbReference type="GO" id="GO:0004930">
    <property type="term" value="F:G protein-coupled receptor activity"/>
    <property type="evidence" value="ECO:0007669"/>
    <property type="project" value="UniProtKB-KW"/>
</dbReference>
<feature type="transmembrane region" description="Helical" evidence="13">
    <location>
        <begin position="238"/>
        <end position="265"/>
    </location>
</feature>
<dbReference type="Proteomes" id="UP000018468">
    <property type="component" value="Linkage group LG14"/>
</dbReference>
<protein>
    <recommendedName>
        <fullName evidence="14">G-protein coupled receptors family 1 profile domain-containing protein</fullName>
    </recommendedName>
</protein>
<dbReference type="CDD" id="cd16001">
    <property type="entry name" value="7tmA_P2Y3-like"/>
    <property type="match status" value="1"/>
</dbReference>
<keyword evidence="3 12" id="KW-0812">Transmembrane</keyword>
<proteinExistence type="inferred from homology"/>
<dbReference type="Pfam" id="PF00001">
    <property type="entry name" value="7tm_1"/>
    <property type="match status" value="1"/>
</dbReference>
<dbReference type="PROSITE" id="PS00237">
    <property type="entry name" value="G_PROTEIN_RECEP_F1_1"/>
    <property type="match status" value="1"/>
</dbReference>
<evidence type="ECO:0000313" key="16">
    <source>
        <dbReference type="Proteomes" id="UP000018468"/>
    </source>
</evidence>
<dbReference type="HOGENOM" id="CLU_009579_8_2_1"/>
<feature type="domain" description="G-protein coupled receptors family 1 profile" evidence="14">
    <location>
        <begin position="45"/>
        <end position="301"/>
    </location>
</feature>
<dbReference type="Ensembl" id="ENSLOCT00000021529.1">
    <property type="protein sequence ID" value="ENSLOCP00000021492.1"/>
    <property type="gene ID" value="ENSLOCG00000017387.1"/>
</dbReference>
<feature type="transmembrane region" description="Helical" evidence="13">
    <location>
        <begin position="63"/>
        <end position="86"/>
    </location>
</feature>
<evidence type="ECO:0000256" key="6">
    <source>
        <dbReference type="ARBA" id="ARBA00023040"/>
    </source>
</evidence>
<name>W5NLI3_LEPOC</name>
<evidence type="ECO:0000256" key="5">
    <source>
        <dbReference type="ARBA" id="ARBA00022989"/>
    </source>
</evidence>
<dbReference type="InterPro" id="IPR017452">
    <property type="entry name" value="GPCR_Rhodpsn_7TM"/>
</dbReference>
<keyword evidence="7" id="KW-1064">Adaptive immunity</keyword>
<feature type="transmembrane region" description="Helical" evidence="13">
    <location>
        <begin position="190"/>
        <end position="217"/>
    </location>
</feature>
<keyword evidence="10 12" id="KW-0675">Receptor</keyword>
<dbReference type="InParanoid" id="W5NLI3"/>
<comment type="subcellular location">
    <subcellularLocation>
        <location evidence="1">Cell membrane</location>
        <topology evidence="1">Multi-pass membrane protein</topology>
    </subcellularLocation>
</comment>
<dbReference type="GO" id="GO:0007186">
    <property type="term" value="P:G protein-coupled receptor signaling pathway"/>
    <property type="evidence" value="ECO:0000318"/>
    <property type="project" value="GO_Central"/>
</dbReference>
<evidence type="ECO:0000256" key="2">
    <source>
        <dbReference type="ARBA" id="ARBA00022475"/>
    </source>
</evidence>
<keyword evidence="9" id="KW-1015">Disulfide bond</keyword>
<keyword evidence="5 13" id="KW-1133">Transmembrane helix</keyword>
<dbReference type="InterPro" id="IPR000276">
    <property type="entry name" value="GPCR_Rhodpsn"/>
</dbReference>
<keyword evidence="2" id="KW-1003">Cell membrane</keyword>
<keyword evidence="11 12" id="KW-0807">Transducer</keyword>
<dbReference type="STRING" id="7918.ENSLOCP00000021492"/>
<feature type="transmembrane region" description="Helical" evidence="13">
    <location>
        <begin position="144"/>
        <end position="167"/>
    </location>
</feature>
<dbReference type="GO" id="GO:0038023">
    <property type="term" value="F:signaling receptor activity"/>
    <property type="evidence" value="ECO:0000318"/>
    <property type="project" value="GO_Central"/>
</dbReference>
<feature type="transmembrane region" description="Helical" evidence="13">
    <location>
        <begin position="285"/>
        <end position="303"/>
    </location>
</feature>
<evidence type="ECO:0000256" key="9">
    <source>
        <dbReference type="ARBA" id="ARBA00023157"/>
    </source>
</evidence>
<dbReference type="GO" id="GO:0005886">
    <property type="term" value="C:plasma membrane"/>
    <property type="evidence" value="ECO:0000318"/>
    <property type="project" value="GO_Central"/>
</dbReference>
<evidence type="ECO:0000256" key="10">
    <source>
        <dbReference type="ARBA" id="ARBA00023170"/>
    </source>
</evidence>
<dbReference type="GO" id="GO:0002250">
    <property type="term" value="P:adaptive immune response"/>
    <property type="evidence" value="ECO:0007669"/>
    <property type="project" value="UniProtKB-KW"/>
</dbReference>
<dbReference type="EMBL" id="AHAT01029693">
    <property type="status" value="NOT_ANNOTATED_CDS"/>
    <property type="molecule type" value="Genomic_DNA"/>
</dbReference>
<dbReference type="PROSITE" id="PS50262">
    <property type="entry name" value="G_PROTEIN_RECEP_F1_2"/>
    <property type="match status" value="1"/>
</dbReference>
<dbReference type="SUPFAM" id="SSF81321">
    <property type="entry name" value="Family A G protein-coupled receptor-like"/>
    <property type="match status" value="1"/>
</dbReference>
<dbReference type="eggNOG" id="ENOG502R51Y">
    <property type="taxonomic scope" value="Eukaryota"/>
</dbReference>
<dbReference type="GeneTree" id="ENSGT01030000234621"/>
<dbReference type="PANTHER" id="PTHR24231:SF25">
    <property type="entry name" value="G-PROTEIN COUPLED RECEPTORS FAMILY 1 PROFILE DOMAIN-CONTAINING PROTEIN"/>
    <property type="match status" value="1"/>
</dbReference>
<feature type="transmembrane region" description="Helical" evidence="13">
    <location>
        <begin position="29"/>
        <end position="51"/>
    </location>
</feature>
<evidence type="ECO:0000313" key="15">
    <source>
        <dbReference type="Ensembl" id="ENSLOCP00000021492.1"/>
    </source>
</evidence>
<dbReference type="AlphaFoldDB" id="W5NLI3"/>
<keyword evidence="16" id="KW-1185">Reference proteome</keyword>
<reference evidence="16" key="1">
    <citation type="submission" date="2011-12" db="EMBL/GenBank/DDBJ databases">
        <title>The Draft Genome of Lepisosteus oculatus.</title>
        <authorList>
            <consortium name="The Broad Institute Genome Assembly &amp; Analysis Group"/>
            <consortium name="Computational R&amp;D Group"/>
            <consortium name="and Sequencing Platform"/>
            <person name="Di Palma F."/>
            <person name="Alfoldi J."/>
            <person name="Johnson J."/>
            <person name="Berlin A."/>
            <person name="Gnerre S."/>
            <person name="Jaffe D."/>
            <person name="MacCallum I."/>
            <person name="Young S."/>
            <person name="Walker B.J."/>
            <person name="Lander E.S."/>
            <person name="Lindblad-Toh K."/>
        </authorList>
    </citation>
    <scope>NUCLEOTIDE SEQUENCE [LARGE SCALE GENOMIC DNA]</scope>
</reference>
<organism evidence="15 16">
    <name type="scientific">Lepisosteus oculatus</name>
    <name type="common">Spotted gar</name>
    <dbReference type="NCBI Taxonomy" id="7918"/>
    <lineage>
        <taxon>Eukaryota</taxon>
        <taxon>Metazoa</taxon>
        <taxon>Chordata</taxon>
        <taxon>Craniata</taxon>
        <taxon>Vertebrata</taxon>
        <taxon>Euteleostomi</taxon>
        <taxon>Actinopterygii</taxon>
        <taxon>Neopterygii</taxon>
        <taxon>Holostei</taxon>
        <taxon>Semionotiformes</taxon>
        <taxon>Lepisosteidae</taxon>
        <taxon>Lepisosteus</taxon>
    </lineage>
</organism>
<evidence type="ECO:0000256" key="1">
    <source>
        <dbReference type="ARBA" id="ARBA00004651"/>
    </source>
</evidence>
<feature type="transmembrane region" description="Helical" evidence="13">
    <location>
        <begin position="106"/>
        <end position="132"/>
    </location>
</feature>
<keyword evidence="8 13" id="KW-0472">Membrane</keyword>
<evidence type="ECO:0000256" key="11">
    <source>
        <dbReference type="ARBA" id="ARBA00023224"/>
    </source>
</evidence>
<evidence type="ECO:0000256" key="4">
    <source>
        <dbReference type="ARBA" id="ARBA00022859"/>
    </source>
</evidence>
<reference evidence="15" key="3">
    <citation type="submission" date="2025-09" db="UniProtKB">
        <authorList>
            <consortium name="Ensembl"/>
        </authorList>
    </citation>
    <scope>IDENTIFICATION</scope>
</reference>
<keyword evidence="4" id="KW-0391">Immunity</keyword>
<evidence type="ECO:0000256" key="12">
    <source>
        <dbReference type="RuleBase" id="RU000688"/>
    </source>
</evidence>
<dbReference type="PANTHER" id="PTHR24231">
    <property type="entry name" value="PURINOCEPTOR-RELATED G-PROTEIN COUPLED RECEPTOR"/>
    <property type="match status" value="1"/>
</dbReference>
<dbReference type="FunFam" id="1.20.1070.10:FF:000017">
    <property type="entry name" value="lysophosphatidic acid receptor 4"/>
    <property type="match status" value="1"/>
</dbReference>
<dbReference type="PRINTS" id="PR01157">
    <property type="entry name" value="P2YPURNOCPTR"/>
</dbReference>
<accession>W5NLI3</accession>
<evidence type="ECO:0000256" key="13">
    <source>
        <dbReference type="SAM" id="Phobius"/>
    </source>
</evidence>
<dbReference type="Gene3D" id="1.20.1070.10">
    <property type="entry name" value="Rhodopsin 7-helix transmembrane proteins"/>
    <property type="match status" value="1"/>
</dbReference>
<dbReference type="PRINTS" id="PR00237">
    <property type="entry name" value="GPCRRHODOPSN"/>
</dbReference>
<evidence type="ECO:0000256" key="3">
    <source>
        <dbReference type="ARBA" id="ARBA00022692"/>
    </source>
</evidence>
<keyword evidence="6 12" id="KW-0297">G-protein coupled receptor</keyword>
<evidence type="ECO:0000256" key="8">
    <source>
        <dbReference type="ARBA" id="ARBA00023136"/>
    </source>
</evidence>
<sequence>TMTGNNSLFLALNSTNGTYCPVSEAYKQYLLPLTYCVVLVFGLALNGTLLWQIFCRTKTWTCSVIYLVNLAVADLLYVLSLPLLIVSYAMDDVWVFGDFACKAVRFFFYTNLYCSINFLMCISVHRFLGVCFPLRSMPYRTKKLAILASAATWIFVTTELLPTVVFARSGVINNMTVCYDLTSPDNFQAYFPYGVVLTITGFLIPFLIICACNCLMIKTLWRAEEKINVGKEIRRKSVRTITVVSLLFVLCFVPFHITRMIYLIVRVDFTEDCTVLNFVMLSYKIWRPIVSFNSCINPILYFTSTDSQRGRLLAQLGRNKVHPAVKSNKPAQGNNKP</sequence>
<comment type="similarity">
    <text evidence="12">Belongs to the G-protein coupled receptor 1 family.</text>
</comment>